<dbReference type="OrthoDB" id="5148996at2"/>
<organism evidence="1 2">
    <name type="scientific">Hymenobacter swuensis DY53</name>
    <dbReference type="NCBI Taxonomy" id="1227739"/>
    <lineage>
        <taxon>Bacteria</taxon>
        <taxon>Pseudomonadati</taxon>
        <taxon>Bacteroidota</taxon>
        <taxon>Cytophagia</taxon>
        <taxon>Cytophagales</taxon>
        <taxon>Hymenobacteraceae</taxon>
        <taxon>Hymenobacter</taxon>
    </lineage>
</organism>
<dbReference type="Pfam" id="PF12385">
    <property type="entry name" value="Peptidase_C70"/>
    <property type="match status" value="1"/>
</dbReference>
<evidence type="ECO:0000313" key="1">
    <source>
        <dbReference type="EMBL" id="AHJ98134.1"/>
    </source>
</evidence>
<sequence>MTSITPVAPHSGQPLPGFEQVDPQTIAALATPAQVGATRVIPNFTLNPQQQSNWCWLATSSDVHIFYLPAAPITQCALAGGVLFNDPTRCCTSPVPGACNQPGLPSIALRAMGNLLGAPFALNTLSYPQVQTEINAGRPIIVGYTQPQQQVGHAVLLLGYTDVPTAASKVLVGDPARGYLEVTFSDLLFTYSKYASEVCFTHG</sequence>
<dbReference type="RefSeq" id="WP_044002384.1">
    <property type="nucleotide sequence ID" value="NZ_CP007145.1"/>
</dbReference>
<dbReference type="EMBL" id="CP007145">
    <property type="protein sequence ID" value="AHJ98134.1"/>
    <property type="molecule type" value="Genomic_DNA"/>
</dbReference>
<evidence type="ECO:0000313" key="2">
    <source>
        <dbReference type="Proteomes" id="UP000019423"/>
    </source>
</evidence>
<gene>
    <name evidence="1" type="ORF">Hsw_2539</name>
</gene>
<accession>W8EYF2</accession>
<dbReference type="PATRIC" id="fig|1227739.3.peg.2730"/>
<name>W8EYF2_9BACT</name>
<evidence type="ECO:0008006" key="3">
    <source>
        <dbReference type="Google" id="ProtNLM"/>
    </source>
</evidence>
<keyword evidence="2" id="KW-1185">Reference proteome</keyword>
<reference evidence="1 2" key="1">
    <citation type="submission" date="2014-01" db="EMBL/GenBank/DDBJ databases">
        <title>Complete genome sequence of ionizing-radiation resistance bacterium Hymenobacter swuensis DY53.</title>
        <authorList>
            <person name="Jung J.-H."/>
            <person name="Jeong S.-W."/>
            <person name="Joe M.-H."/>
            <person name="Cho y.-j."/>
            <person name="Kim M.-K."/>
            <person name="Lim S.-Y."/>
        </authorList>
    </citation>
    <scope>NUCLEOTIDE SEQUENCE [LARGE SCALE GENOMIC DNA]</scope>
    <source>
        <strain evidence="1 2">DY53</strain>
    </source>
</reference>
<dbReference type="Proteomes" id="UP000019423">
    <property type="component" value="Chromosome"/>
</dbReference>
<dbReference type="eggNOG" id="ENOG5032C7K">
    <property type="taxonomic scope" value="Bacteria"/>
</dbReference>
<dbReference type="STRING" id="1227739.Hsw_2539"/>
<dbReference type="Gene3D" id="3.90.70.10">
    <property type="entry name" value="Cysteine proteinases"/>
    <property type="match status" value="1"/>
</dbReference>
<dbReference type="InterPro" id="IPR022118">
    <property type="entry name" value="Peptidase_C70_AvrRpt2"/>
</dbReference>
<protein>
    <recommendedName>
        <fullName evidence="3">Peptidase C39-like domain-containing protein</fullName>
    </recommendedName>
</protein>
<dbReference type="AlphaFoldDB" id="W8EYF2"/>
<proteinExistence type="predicted"/>
<dbReference type="HOGENOM" id="CLU_1389022_0_0_10"/>
<dbReference type="KEGG" id="hsw:Hsw_2539"/>